<reference evidence="3" key="1">
    <citation type="journal article" date="2019" name="Int. J. Syst. Evol. Microbiol.">
        <title>The Global Catalogue of Microorganisms (GCM) 10K type strain sequencing project: providing services to taxonomists for standard genome sequencing and annotation.</title>
        <authorList>
            <consortium name="The Broad Institute Genomics Platform"/>
            <consortium name="The Broad Institute Genome Sequencing Center for Infectious Disease"/>
            <person name="Wu L."/>
            <person name="Ma J."/>
        </authorList>
    </citation>
    <scope>NUCLEOTIDE SEQUENCE [LARGE SCALE GENOMIC DNA]</scope>
    <source>
        <strain evidence="3">NCAIM B.02333</strain>
    </source>
</reference>
<comment type="similarity">
    <text evidence="1">Belongs to the RutC family.</text>
</comment>
<evidence type="ECO:0000313" key="3">
    <source>
        <dbReference type="Proteomes" id="UP001595685"/>
    </source>
</evidence>
<evidence type="ECO:0000256" key="1">
    <source>
        <dbReference type="ARBA" id="ARBA00010552"/>
    </source>
</evidence>
<dbReference type="PROSITE" id="PS01094">
    <property type="entry name" value="UPF0076"/>
    <property type="match status" value="1"/>
</dbReference>
<keyword evidence="3" id="KW-1185">Reference proteome</keyword>
<comment type="caution">
    <text evidence="2">The sequence shown here is derived from an EMBL/GenBank/DDBJ whole genome shotgun (WGS) entry which is preliminary data.</text>
</comment>
<dbReference type="InterPro" id="IPR035959">
    <property type="entry name" value="RutC-like_sf"/>
</dbReference>
<dbReference type="RefSeq" id="WP_340289004.1">
    <property type="nucleotide sequence ID" value="NZ_JBBEOI010000004.1"/>
</dbReference>
<dbReference type="GO" id="GO:0016787">
    <property type="term" value="F:hydrolase activity"/>
    <property type="evidence" value="ECO:0007669"/>
    <property type="project" value="UniProtKB-KW"/>
</dbReference>
<dbReference type="Pfam" id="PF01042">
    <property type="entry name" value="Ribonuc_L-PSP"/>
    <property type="match status" value="1"/>
</dbReference>
<keyword evidence="2" id="KW-0378">Hydrolase</keyword>
<dbReference type="PANTHER" id="PTHR11803:SF59">
    <property type="entry name" value="ENDORIBONUCLEASE"/>
    <property type="match status" value="1"/>
</dbReference>
<protein>
    <submittedName>
        <fullName evidence="2">Rid family hydrolase</fullName>
    </submittedName>
</protein>
<sequence length="234" mass="24378">MSPRTRRPRPRALLAAALVVGVGLGAGGAAVAADLAPKPREVRYTVPPLADGSVNPDPFLSAGVGVGGLVGTYTASGTGPAARNPAAPAGSPARYIDYTLVTAVVPTFVPTPEQQATGALPPGMTITEAQGLNAMARVQENLAAAGLQLDALKFMRIYVDNPPDAPTGDYNGWNRAYRKYVANVSRTTGTVIPAYQPVLFENETRPARSNIEVATLPVAGWLVEIEVEAVYGSR</sequence>
<proteinExistence type="inferred from homology"/>
<name>A0ABV7WJ22_9MICO</name>
<evidence type="ECO:0000313" key="2">
    <source>
        <dbReference type="EMBL" id="MFC3688546.1"/>
    </source>
</evidence>
<dbReference type="Gene3D" id="3.30.1330.40">
    <property type="entry name" value="RutC-like"/>
    <property type="match status" value="1"/>
</dbReference>
<dbReference type="EMBL" id="JBHRWW010000005">
    <property type="protein sequence ID" value="MFC3688546.1"/>
    <property type="molecule type" value="Genomic_DNA"/>
</dbReference>
<accession>A0ABV7WJ22</accession>
<dbReference type="InterPro" id="IPR019897">
    <property type="entry name" value="RidA_CS"/>
</dbReference>
<dbReference type="PANTHER" id="PTHR11803">
    <property type="entry name" value="2-IMINOBUTANOATE/2-IMINOPROPANOATE DEAMINASE RIDA"/>
    <property type="match status" value="1"/>
</dbReference>
<gene>
    <name evidence="2" type="ORF">ACFOLH_09365</name>
</gene>
<dbReference type="Proteomes" id="UP001595685">
    <property type="component" value="Unassembled WGS sequence"/>
</dbReference>
<dbReference type="SUPFAM" id="SSF55298">
    <property type="entry name" value="YjgF-like"/>
    <property type="match status" value="1"/>
</dbReference>
<organism evidence="2 3">
    <name type="scientific">Aquipuribacter hungaricus</name>
    <dbReference type="NCBI Taxonomy" id="545624"/>
    <lineage>
        <taxon>Bacteria</taxon>
        <taxon>Bacillati</taxon>
        <taxon>Actinomycetota</taxon>
        <taxon>Actinomycetes</taxon>
        <taxon>Micrococcales</taxon>
        <taxon>Intrasporangiaceae</taxon>
        <taxon>Aquipuribacter</taxon>
    </lineage>
</organism>
<dbReference type="InterPro" id="IPR006175">
    <property type="entry name" value="YjgF/YER057c/UK114"/>
</dbReference>